<name>A0A0U2IRC1_9HEMI</name>
<dbReference type="InterPro" id="IPR006170">
    <property type="entry name" value="PBP/GOBP"/>
</dbReference>
<dbReference type="CDD" id="cd23992">
    <property type="entry name" value="PBP_GOBP"/>
    <property type="match status" value="1"/>
</dbReference>
<dbReference type="Pfam" id="PF01395">
    <property type="entry name" value="PBP_GOBP"/>
    <property type="match status" value="1"/>
</dbReference>
<evidence type="ECO:0000313" key="4">
    <source>
        <dbReference type="EMBL" id="ALS31055.1"/>
    </source>
</evidence>
<gene>
    <name evidence="4" type="primary">OBP5</name>
</gene>
<dbReference type="GO" id="GO:0005615">
    <property type="term" value="C:extracellular space"/>
    <property type="evidence" value="ECO:0007669"/>
    <property type="project" value="TreeGrafter"/>
</dbReference>
<reference evidence="4" key="1">
    <citation type="submission" date="2015-07" db="EMBL/GenBank/DDBJ databases">
        <title>Identification and expression pattern of odorant-binding protein gene in Phenacoccus solenopsis Tinsley.</title>
        <authorList>
            <person name="Zhao J."/>
        </authorList>
    </citation>
    <scope>NUCLEOTIDE SEQUENCE</scope>
</reference>
<dbReference type="GO" id="GO:0005549">
    <property type="term" value="F:odorant binding"/>
    <property type="evidence" value="ECO:0007669"/>
    <property type="project" value="InterPro"/>
</dbReference>
<accession>A0A0U2IRC1</accession>
<evidence type="ECO:0000256" key="2">
    <source>
        <dbReference type="SAM" id="MobiDB-lite"/>
    </source>
</evidence>
<feature type="region of interest" description="Disordered" evidence="2">
    <location>
        <begin position="147"/>
        <end position="180"/>
    </location>
</feature>
<sequence length="180" mass="20941">MYFSVVFLFVLNTLIVQGTSTGSLSFYTDQEHQALQLCSQEYQTVLDTPYFVANARIPDESDHNMKCLFYCVPQKIGVTDDKGVINSVQIRDMLKTKYPSMSNTAVKILLKKCGKERKTMDKCDKWYEVSKCTWKLYLEYQEKIEAKRQKKTTSPRPSTTHRAHHHLKKENTPIPEIINH</sequence>
<feature type="compositionally biased region" description="Basic residues" evidence="2">
    <location>
        <begin position="148"/>
        <end position="168"/>
    </location>
</feature>
<dbReference type="AlphaFoldDB" id="A0A0U2IRC1"/>
<protein>
    <submittedName>
        <fullName evidence="4">Odorant-binding protein</fullName>
    </submittedName>
</protein>
<dbReference type="Gene3D" id="1.10.238.20">
    <property type="entry name" value="Pheromone/general odorant binding protein domain"/>
    <property type="match status" value="1"/>
</dbReference>
<proteinExistence type="evidence at transcript level"/>
<dbReference type="GO" id="GO:0007608">
    <property type="term" value="P:sensory perception of smell"/>
    <property type="evidence" value="ECO:0007669"/>
    <property type="project" value="TreeGrafter"/>
</dbReference>
<keyword evidence="1 3" id="KW-0732">Signal</keyword>
<dbReference type="InterPro" id="IPR036728">
    <property type="entry name" value="PBP_GOBP_sf"/>
</dbReference>
<dbReference type="EMBL" id="KT286768">
    <property type="protein sequence ID" value="ALS31055.1"/>
    <property type="molecule type" value="mRNA"/>
</dbReference>
<feature type="signal peptide" evidence="3">
    <location>
        <begin position="1"/>
        <end position="18"/>
    </location>
</feature>
<evidence type="ECO:0000256" key="3">
    <source>
        <dbReference type="SAM" id="SignalP"/>
    </source>
</evidence>
<evidence type="ECO:0000256" key="1">
    <source>
        <dbReference type="ARBA" id="ARBA00022729"/>
    </source>
</evidence>
<dbReference type="PANTHER" id="PTHR11857">
    <property type="entry name" value="ODORANT BINDING PROTEIN-RELATED"/>
    <property type="match status" value="1"/>
</dbReference>
<organism evidence="4">
    <name type="scientific">Phenacoccus solenopsis</name>
    <name type="common">Solenopsis mealybug</name>
    <dbReference type="NCBI Taxonomy" id="483260"/>
    <lineage>
        <taxon>Eukaryota</taxon>
        <taxon>Metazoa</taxon>
        <taxon>Ecdysozoa</taxon>
        <taxon>Arthropoda</taxon>
        <taxon>Hexapoda</taxon>
        <taxon>Insecta</taxon>
        <taxon>Pterygota</taxon>
        <taxon>Neoptera</taxon>
        <taxon>Paraneoptera</taxon>
        <taxon>Hemiptera</taxon>
        <taxon>Sternorrhyncha</taxon>
        <taxon>Coccoidea</taxon>
        <taxon>Pseudococcidae</taxon>
        <taxon>Phenacoccus</taxon>
    </lineage>
</organism>
<dbReference type="SUPFAM" id="SSF47565">
    <property type="entry name" value="Insect pheromone/odorant-binding proteins"/>
    <property type="match status" value="1"/>
</dbReference>
<feature type="chain" id="PRO_5006830691" evidence="3">
    <location>
        <begin position="19"/>
        <end position="180"/>
    </location>
</feature>